<keyword evidence="3" id="KW-1185">Reference proteome</keyword>
<dbReference type="PANTHER" id="PTHR47510:SF3">
    <property type="entry name" value="ENDO_EXONUCLEASE_PHOSPHATASE DOMAIN-CONTAINING PROTEIN"/>
    <property type="match status" value="1"/>
</dbReference>
<reference evidence="2 3" key="1">
    <citation type="submission" date="2024-05" db="EMBL/GenBank/DDBJ databases">
        <title>Culex pipiens pipiens assembly and annotation.</title>
        <authorList>
            <person name="Alout H."/>
            <person name="Durand T."/>
        </authorList>
    </citation>
    <scope>NUCLEOTIDE SEQUENCE [LARGE SCALE GENOMIC DNA]</scope>
    <source>
        <strain evidence="2">HA-2024</strain>
        <tissue evidence="2">Whole body</tissue>
    </source>
</reference>
<name>A0ABD1D9X9_CULPP</name>
<comment type="caution">
    <text evidence="2">The sequence shown here is derived from an EMBL/GenBank/DDBJ whole genome shotgun (WGS) entry which is preliminary data.</text>
</comment>
<organism evidence="2 3">
    <name type="scientific">Culex pipiens pipiens</name>
    <name type="common">Northern house mosquito</name>
    <dbReference type="NCBI Taxonomy" id="38569"/>
    <lineage>
        <taxon>Eukaryota</taxon>
        <taxon>Metazoa</taxon>
        <taxon>Ecdysozoa</taxon>
        <taxon>Arthropoda</taxon>
        <taxon>Hexapoda</taxon>
        <taxon>Insecta</taxon>
        <taxon>Pterygota</taxon>
        <taxon>Neoptera</taxon>
        <taxon>Endopterygota</taxon>
        <taxon>Diptera</taxon>
        <taxon>Nematocera</taxon>
        <taxon>Culicoidea</taxon>
        <taxon>Culicidae</taxon>
        <taxon>Culicinae</taxon>
        <taxon>Culicini</taxon>
        <taxon>Culex</taxon>
        <taxon>Culex</taxon>
    </lineage>
</organism>
<evidence type="ECO:0000313" key="3">
    <source>
        <dbReference type="Proteomes" id="UP001562425"/>
    </source>
</evidence>
<dbReference type="PANTHER" id="PTHR47510">
    <property type="entry name" value="REVERSE TRANSCRIPTASE DOMAIN-CONTAINING PROTEIN"/>
    <property type="match status" value="1"/>
</dbReference>
<feature type="region of interest" description="Disordered" evidence="1">
    <location>
        <begin position="1"/>
        <end position="37"/>
    </location>
</feature>
<feature type="non-terminal residue" evidence="2">
    <location>
        <position position="591"/>
    </location>
</feature>
<dbReference type="SUPFAM" id="SSF56219">
    <property type="entry name" value="DNase I-like"/>
    <property type="match status" value="1"/>
</dbReference>
<evidence type="ECO:0000256" key="1">
    <source>
        <dbReference type="SAM" id="MobiDB-lite"/>
    </source>
</evidence>
<feature type="compositionally biased region" description="Polar residues" evidence="1">
    <location>
        <begin position="28"/>
        <end position="37"/>
    </location>
</feature>
<evidence type="ECO:0000313" key="2">
    <source>
        <dbReference type="EMBL" id="KAL1395309.1"/>
    </source>
</evidence>
<protein>
    <submittedName>
        <fullName evidence="2">Uncharacterized protein</fullName>
    </submittedName>
</protein>
<dbReference type="Proteomes" id="UP001562425">
    <property type="component" value="Unassembled WGS sequence"/>
</dbReference>
<dbReference type="InterPro" id="IPR036691">
    <property type="entry name" value="Endo/exonu/phosph_ase_sf"/>
</dbReference>
<dbReference type="AlphaFoldDB" id="A0ABD1D9X9"/>
<gene>
    <name evidence="2" type="ORF">pipiens_011344</name>
</gene>
<dbReference type="Gene3D" id="3.60.10.10">
    <property type="entry name" value="Endonuclease/exonuclease/phosphatase"/>
    <property type="match status" value="1"/>
</dbReference>
<dbReference type="EMBL" id="JBEHCU010007199">
    <property type="protein sequence ID" value="KAL1395309.1"/>
    <property type="molecule type" value="Genomic_DNA"/>
</dbReference>
<accession>A0ABD1D9X9</accession>
<proteinExistence type="predicted"/>
<sequence length="591" mass="67317">MKRTPPAKPNLETKVLKRSWTDGEVEGDSTSTPTLDSTENLLSFETPVPKRGRMGSEGEDVAAKLDAAVRMFMQQFTETKTLINEMRTDINKRIETVKTDLEGKLEAVSKDITSLRTDCASKFQQSDAAADALNVRVDTVSHAIDNLERCDDLIVSGIPFVEGEDLPAMFKAMLRHIGLGESAPPSVDIRRLYPRSPSENNSSFIKIQFALRNARDDFYYAYLGKHDLKLCHLGIDSTRRVYVNESLTDAARKVRAAAIRLKKDGKLSSVFTKRGIVQKGTKLDEIRNNLQDSKITIACFTESWLTTKNTDRSIAIPGFSFLRNDRKYGRGGGIVIYFKEHLGCKEVFRIEPSEETVDKTECLACEMRFDTEKVLLLVVYNPPDDVENAIRSVAWNEFYNFRNPNEMLDFFNSHVKRIHDQCIPLRTCSNRKKFNPWFNNDIKRSILERDMAYDDWRRAPPDRKTLAHLRYKTLRNKTNTLIDKAKSQYTTRFLDSTIPTKTLWKRVRSVGAAKDKTPAVCCFHPDDVNQAFLSSFIAKDNPRPSRAAATFRFSFRPVQHWEVVNAICDIRSNATGVDGLPICFIKIILPL</sequence>